<gene>
    <name evidence="4" type="ORF">D7316_04721</name>
</gene>
<dbReference type="SUPFAM" id="SSF69047">
    <property type="entry name" value="Hypothetical protein YjbJ"/>
    <property type="match status" value="1"/>
</dbReference>
<dbReference type="OrthoDB" id="2143260at2"/>
<comment type="similarity">
    <text evidence="1">Belongs to the UPF0337 (CsbD) family.</text>
</comment>
<feature type="compositionally biased region" description="Basic and acidic residues" evidence="2">
    <location>
        <begin position="46"/>
        <end position="65"/>
    </location>
</feature>
<evidence type="ECO:0000313" key="5">
    <source>
        <dbReference type="Proteomes" id="UP000271469"/>
    </source>
</evidence>
<sequence>MGIDDKISNKTEDLKGKAKEATGSATGDDELKNEGKGDQASSAVKDGVESVKDAAGKVKDKLTGN</sequence>
<evidence type="ECO:0000256" key="2">
    <source>
        <dbReference type="SAM" id="MobiDB-lite"/>
    </source>
</evidence>
<dbReference type="RefSeq" id="WP_124710373.1">
    <property type="nucleotide sequence ID" value="NZ_CP033972.1"/>
</dbReference>
<dbReference type="InterPro" id="IPR036629">
    <property type="entry name" value="YjbJ_sf"/>
</dbReference>
<dbReference type="Gene3D" id="1.10.1470.10">
    <property type="entry name" value="YjbJ"/>
    <property type="match status" value="1"/>
</dbReference>
<feature type="domain" description="CsbD-like" evidence="3">
    <location>
        <begin position="5"/>
        <end position="55"/>
    </location>
</feature>
<reference evidence="4 5" key="1">
    <citation type="submission" date="2018-11" db="EMBL/GenBank/DDBJ databases">
        <title>Gordonia insulae sp. nov., isolated from an island soil.</title>
        <authorList>
            <person name="Kim Y.S."/>
            <person name="Kim S.B."/>
        </authorList>
    </citation>
    <scope>NUCLEOTIDE SEQUENCE [LARGE SCALE GENOMIC DNA]</scope>
    <source>
        <strain evidence="4 5">MMS17-SY073</strain>
    </source>
</reference>
<evidence type="ECO:0000259" key="3">
    <source>
        <dbReference type="Pfam" id="PF05532"/>
    </source>
</evidence>
<proteinExistence type="inferred from homology"/>
<keyword evidence="5" id="KW-1185">Reference proteome</keyword>
<dbReference type="KEGG" id="gom:D7316_04721"/>
<evidence type="ECO:0000313" key="4">
    <source>
        <dbReference type="EMBL" id="AZG48108.1"/>
    </source>
</evidence>
<protein>
    <recommendedName>
        <fullName evidence="3">CsbD-like domain-containing protein</fullName>
    </recommendedName>
</protein>
<feature type="compositionally biased region" description="Basic and acidic residues" evidence="2">
    <location>
        <begin position="1"/>
        <end position="20"/>
    </location>
</feature>
<name>A0A3G8JT48_9ACTN</name>
<dbReference type="EMBL" id="CP033972">
    <property type="protein sequence ID" value="AZG48108.1"/>
    <property type="molecule type" value="Genomic_DNA"/>
</dbReference>
<feature type="region of interest" description="Disordered" evidence="2">
    <location>
        <begin position="1"/>
        <end position="65"/>
    </location>
</feature>
<accession>A0A3G8JT48</accession>
<dbReference type="InterPro" id="IPR008462">
    <property type="entry name" value="CsbD"/>
</dbReference>
<dbReference type="AlphaFoldDB" id="A0A3G8JT48"/>
<dbReference type="Pfam" id="PF05532">
    <property type="entry name" value="CsbD"/>
    <property type="match status" value="1"/>
</dbReference>
<evidence type="ECO:0000256" key="1">
    <source>
        <dbReference type="ARBA" id="ARBA00009129"/>
    </source>
</evidence>
<organism evidence="4 5">
    <name type="scientific">Gordonia insulae</name>
    <dbReference type="NCBI Taxonomy" id="2420509"/>
    <lineage>
        <taxon>Bacteria</taxon>
        <taxon>Bacillati</taxon>
        <taxon>Actinomycetota</taxon>
        <taxon>Actinomycetes</taxon>
        <taxon>Mycobacteriales</taxon>
        <taxon>Gordoniaceae</taxon>
        <taxon>Gordonia</taxon>
    </lineage>
</organism>
<dbReference type="Proteomes" id="UP000271469">
    <property type="component" value="Chromosome"/>
</dbReference>